<reference evidence="2 3" key="1">
    <citation type="submission" date="2017-04" db="EMBL/GenBank/DDBJ databases">
        <authorList>
            <person name="Afonso C.L."/>
            <person name="Miller P.J."/>
            <person name="Scott M.A."/>
            <person name="Spackman E."/>
            <person name="Goraichik I."/>
            <person name="Dimitrov K.M."/>
            <person name="Suarez D.L."/>
            <person name="Swayne D.E."/>
        </authorList>
    </citation>
    <scope>NUCLEOTIDE SEQUENCE [LARGE SCALE GENOMIC DNA]</scope>
    <source>
        <strain evidence="2 3">B5P</strain>
    </source>
</reference>
<keyword evidence="3" id="KW-1185">Reference proteome</keyword>
<protein>
    <recommendedName>
        <fullName evidence="1">DUF6456 domain-containing protein</fullName>
    </recommendedName>
</protein>
<dbReference type="RefSeq" id="WP_085464676.1">
    <property type="nucleotide sequence ID" value="NZ_FXBL01000004.1"/>
</dbReference>
<sequence>MSNDQTAGWLALCAIADGKCHVAAGDGPESVVLADAAGGHHRTDSAVLRTLARKALVRRQQDRLVLSVLGKALLRGARGSDPFQARRLDLALDEVETPQGRATALVNLAESPLRQLVRRRTRNGDAFLSKQEFDAGERLRADYTRAQMLPRLGANWEQPISTGRRAGSAADLSDGAIAARERVERAIEEVGPELSGVLIDVCCFLKGLETVEAERGWPVRSAKVLLKAALGALSRHYQPAATGNKRWQILSWGSEDYRPSIGG</sequence>
<dbReference type="EMBL" id="FXBL01000004">
    <property type="protein sequence ID" value="SMH42620.1"/>
    <property type="molecule type" value="Genomic_DNA"/>
</dbReference>
<feature type="domain" description="DUF6456" evidence="1">
    <location>
        <begin position="106"/>
        <end position="238"/>
    </location>
</feature>
<gene>
    <name evidence="2" type="ORF">SAMN02982922_2770</name>
</gene>
<dbReference type="Proteomes" id="UP000193083">
    <property type="component" value="Unassembled WGS sequence"/>
</dbReference>
<evidence type="ECO:0000313" key="2">
    <source>
        <dbReference type="EMBL" id="SMH42620.1"/>
    </source>
</evidence>
<proteinExistence type="predicted"/>
<accession>A0A1X7NWS5</accession>
<evidence type="ECO:0000313" key="3">
    <source>
        <dbReference type="Proteomes" id="UP000193083"/>
    </source>
</evidence>
<dbReference type="AlphaFoldDB" id="A0A1X7NWS5"/>
<name>A0A1X7NWS5_9HYPH</name>
<dbReference type="InterPro" id="IPR045599">
    <property type="entry name" value="DUF6456"/>
</dbReference>
<evidence type="ECO:0000259" key="1">
    <source>
        <dbReference type="Pfam" id="PF20057"/>
    </source>
</evidence>
<organism evidence="2 3">
    <name type="scientific">Mesorhizobium australicum</name>
    <dbReference type="NCBI Taxonomy" id="536018"/>
    <lineage>
        <taxon>Bacteria</taxon>
        <taxon>Pseudomonadati</taxon>
        <taxon>Pseudomonadota</taxon>
        <taxon>Alphaproteobacteria</taxon>
        <taxon>Hyphomicrobiales</taxon>
        <taxon>Phyllobacteriaceae</taxon>
        <taxon>Mesorhizobium</taxon>
    </lineage>
</organism>
<dbReference type="Pfam" id="PF20057">
    <property type="entry name" value="DUF6456"/>
    <property type="match status" value="1"/>
</dbReference>